<feature type="transmembrane region" description="Helical" evidence="1">
    <location>
        <begin position="86"/>
        <end position="108"/>
    </location>
</feature>
<evidence type="ECO:0000313" key="3">
    <source>
        <dbReference type="Proteomes" id="UP000199488"/>
    </source>
</evidence>
<dbReference type="EMBL" id="FNNC01000007">
    <property type="protein sequence ID" value="SDW94976.1"/>
    <property type="molecule type" value="Genomic_DNA"/>
</dbReference>
<keyword evidence="1" id="KW-0472">Membrane</keyword>
<feature type="transmembrane region" description="Helical" evidence="1">
    <location>
        <begin position="7"/>
        <end position="25"/>
    </location>
</feature>
<dbReference type="STRING" id="1122204.SAMN05421781_2863"/>
<keyword evidence="3" id="KW-1185">Reference proteome</keyword>
<keyword evidence="1" id="KW-1133">Transmembrane helix</keyword>
<protein>
    <recommendedName>
        <fullName evidence="4">4 TMS phage holin, superfamily IV</fullName>
    </recommendedName>
</protein>
<dbReference type="InterPro" id="IPR019649">
    <property type="entry name" value="DUF2512"/>
</dbReference>
<reference evidence="2 3" key="1">
    <citation type="submission" date="2016-10" db="EMBL/GenBank/DDBJ databases">
        <authorList>
            <person name="de Groot N.N."/>
        </authorList>
    </citation>
    <scope>NUCLEOTIDE SEQUENCE [LARGE SCALE GENOMIC DNA]</scope>
    <source>
        <strain evidence="2 3">DSM 23126</strain>
    </source>
</reference>
<proteinExistence type="predicted"/>
<gene>
    <name evidence="2" type="ORF">SAMN05421781_2863</name>
</gene>
<evidence type="ECO:0008006" key="4">
    <source>
        <dbReference type="Google" id="ProtNLM"/>
    </source>
</evidence>
<accession>A0A1H2XQE4</accession>
<dbReference type="AlphaFoldDB" id="A0A1H2XQE4"/>
<evidence type="ECO:0000256" key="1">
    <source>
        <dbReference type="SAM" id="Phobius"/>
    </source>
</evidence>
<keyword evidence="1" id="KW-0812">Transmembrane</keyword>
<evidence type="ECO:0000313" key="2">
    <source>
        <dbReference type="EMBL" id="SDW94976.1"/>
    </source>
</evidence>
<dbReference type="Pfam" id="PF10710">
    <property type="entry name" value="DUF2512"/>
    <property type="match status" value="1"/>
</dbReference>
<name>A0A1H2XQE4_9BACI</name>
<sequence>MKHVKALTGKGLFTAALLFLVLGIANGVSVWNVLVLAIIIGALSYPLGDLVLLPRVKSLIAAVVDTGLVFVVILIAGAVISFSGSVLLAAIVAAVLMGAAEYMFHFYMGTHVLFSSNRVKTDM</sequence>
<feature type="transmembrane region" description="Helical" evidence="1">
    <location>
        <begin position="59"/>
        <end position="80"/>
    </location>
</feature>
<dbReference type="OrthoDB" id="2111682at2"/>
<dbReference type="RefSeq" id="WP_091616526.1">
    <property type="nucleotide sequence ID" value="NZ_FNNC01000007.1"/>
</dbReference>
<dbReference type="Proteomes" id="UP000199488">
    <property type="component" value="Unassembled WGS sequence"/>
</dbReference>
<organism evidence="2 3">
    <name type="scientific">Marinococcus luteus</name>
    <dbReference type="NCBI Taxonomy" id="1122204"/>
    <lineage>
        <taxon>Bacteria</taxon>
        <taxon>Bacillati</taxon>
        <taxon>Bacillota</taxon>
        <taxon>Bacilli</taxon>
        <taxon>Bacillales</taxon>
        <taxon>Bacillaceae</taxon>
        <taxon>Marinococcus</taxon>
    </lineage>
</organism>